<gene>
    <name evidence="5" type="ORF">GF339_01050</name>
</gene>
<dbReference type="Pfam" id="PF00491">
    <property type="entry name" value="Arginase"/>
    <property type="match status" value="1"/>
</dbReference>
<dbReference type="PANTHER" id="PTHR43782">
    <property type="entry name" value="ARGINASE"/>
    <property type="match status" value="1"/>
</dbReference>
<dbReference type="PROSITE" id="PS51409">
    <property type="entry name" value="ARGINASE_2"/>
    <property type="match status" value="1"/>
</dbReference>
<keyword evidence="1" id="KW-0479">Metal-binding</keyword>
<keyword evidence="3" id="KW-0464">Manganese</keyword>
<accession>A0A9D5JSE1</accession>
<dbReference type="PANTHER" id="PTHR43782:SF3">
    <property type="entry name" value="ARGINASE"/>
    <property type="match status" value="1"/>
</dbReference>
<dbReference type="GO" id="GO:0030145">
    <property type="term" value="F:manganese ion binding"/>
    <property type="evidence" value="ECO:0007669"/>
    <property type="project" value="TreeGrafter"/>
</dbReference>
<evidence type="ECO:0000313" key="6">
    <source>
        <dbReference type="Proteomes" id="UP000649604"/>
    </source>
</evidence>
<dbReference type="PRINTS" id="PR00116">
    <property type="entry name" value="ARGINASE"/>
</dbReference>
<name>A0A9D5JSE1_9BACT</name>
<dbReference type="Gene3D" id="3.40.800.10">
    <property type="entry name" value="Ureohydrolase domain"/>
    <property type="match status" value="1"/>
</dbReference>
<evidence type="ECO:0000256" key="1">
    <source>
        <dbReference type="ARBA" id="ARBA00022723"/>
    </source>
</evidence>
<evidence type="ECO:0000256" key="4">
    <source>
        <dbReference type="PROSITE-ProRule" id="PRU00742"/>
    </source>
</evidence>
<protein>
    <recommendedName>
        <fullName evidence="7">Arginase</fullName>
    </recommendedName>
</protein>
<organism evidence="5 6">
    <name type="scientific">candidate division KSB3 bacterium</name>
    <dbReference type="NCBI Taxonomy" id="2044937"/>
    <lineage>
        <taxon>Bacteria</taxon>
        <taxon>candidate division KSB3</taxon>
    </lineage>
</organism>
<dbReference type="GO" id="GO:0005737">
    <property type="term" value="C:cytoplasm"/>
    <property type="evidence" value="ECO:0007669"/>
    <property type="project" value="TreeGrafter"/>
</dbReference>
<proteinExistence type="inferred from homology"/>
<dbReference type="GO" id="GO:0004053">
    <property type="term" value="F:arginase activity"/>
    <property type="evidence" value="ECO:0007669"/>
    <property type="project" value="TreeGrafter"/>
</dbReference>
<comment type="similarity">
    <text evidence="4">Belongs to the arginase family.</text>
</comment>
<evidence type="ECO:0000313" key="5">
    <source>
        <dbReference type="EMBL" id="MBD3323137.1"/>
    </source>
</evidence>
<keyword evidence="2" id="KW-0378">Hydrolase</keyword>
<evidence type="ECO:0000256" key="2">
    <source>
        <dbReference type="ARBA" id="ARBA00022801"/>
    </source>
</evidence>
<dbReference type="InterPro" id="IPR023696">
    <property type="entry name" value="Ureohydrolase_dom_sf"/>
</dbReference>
<dbReference type="AlphaFoldDB" id="A0A9D5JSE1"/>
<evidence type="ECO:0000256" key="3">
    <source>
        <dbReference type="ARBA" id="ARBA00023211"/>
    </source>
</evidence>
<dbReference type="SUPFAM" id="SSF52768">
    <property type="entry name" value="Arginase/deacetylase"/>
    <property type="match status" value="1"/>
</dbReference>
<sequence length="260" mass="28278">MMRNQWMLSPFFLDERVPALEPLAESDWRVNLPELPDGNQQARMSAVHRPLADLVTDAIAQGKRPVSIAGDCCTALGVLAGIQRVGLNPTLIWLDAHGDFNTWDTTPSGFLGGMPLAMMVGQGDLTMAEAVGLQPLAESQVILTDARDLDPGERTRLHQSAVTHLPDVNALRECSFVDTPLYIHFDTDILRPEDAPAMKYLAPQGPSAAELREVFAHLAHTSKIAAVSMTTWDPALDADGRSREICMSLLHALIEPLGGK</sequence>
<dbReference type="EMBL" id="WJJP01000029">
    <property type="protein sequence ID" value="MBD3323137.1"/>
    <property type="molecule type" value="Genomic_DNA"/>
</dbReference>
<comment type="caution">
    <text evidence="5">The sequence shown here is derived from an EMBL/GenBank/DDBJ whole genome shotgun (WGS) entry which is preliminary data.</text>
</comment>
<dbReference type="Proteomes" id="UP000649604">
    <property type="component" value="Unassembled WGS sequence"/>
</dbReference>
<reference evidence="5" key="1">
    <citation type="submission" date="2019-11" db="EMBL/GenBank/DDBJ databases">
        <title>Microbial mats filling the niche in hypersaline microbial mats.</title>
        <authorList>
            <person name="Wong H.L."/>
            <person name="Macleod F.I."/>
            <person name="White R.A. III"/>
            <person name="Burns B.P."/>
        </authorList>
    </citation>
    <scope>NUCLEOTIDE SEQUENCE</scope>
    <source>
        <strain evidence="5">Rbin_158</strain>
    </source>
</reference>
<evidence type="ECO:0008006" key="7">
    <source>
        <dbReference type="Google" id="ProtNLM"/>
    </source>
</evidence>
<dbReference type="InterPro" id="IPR006035">
    <property type="entry name" value="Ureohydrolase"/>
</dbReference>